<keyword evidence="2" id="KW-1185">Reference proteome</keyword>
<reference evidence="1 2" key="1">
    <citation type="submission" date="2017-07" db="EMBL/GenBank/DDBJ databases">
        <title>The new phylogeny of genus Mycobacterium.</title>
        <authorList>
            <person name="Tortoli E."/>
            <person name="Trovato A."/>
            <person name="Cirillo D.M."/>
        </authorList>
    </citation>
    <scope>NUCLEOTIDE SEQUENCE [LARGE SCALE GENOMIC DNA]</scope>
    <source>
        <strain evidence="1 2">ATCC 33027</strain>
    </source>
</reference>
<organism evidence="1 2">
    <name type="scientific">Mycolicibacterium sphagni</name>
    <dbReference type="NCBI Taxonomy" id="1786"/>
    <lineage>
        <taxon>Bacteria</taxon>
        <taxon>Bacillati</taxon>
        <taxon>Actinomycetota</taxon>
        <taxon>Actinomycetes</taxon>
        <taxon>Mycobacteriales</taxon>
        <taxon>Mycobacteriaceae</taxon>
        <taxon>Mycolicibacterium</taxon>
    </lineage>
</organism>
<sequence length="91" mass="10647">MAGHDRDNPARLRYAEFFIRNRAMHTSRRLLSRKLDVWSRRIWEVWNQVVFASAGGERVHCYDDFAWHYDGGPAEWLGPVPSIVRSSDTPC</sequence>
<proteinExistence type="predicted"/>
<dbReference type="EMBL" id="NOZR01000010">
    <property type="protein sequence ID" value="OYN78910.1"/>
    <property type="molecule type" value="Genomic_DNA"/>
</dbReference>
<name>A0A255DII0_9MYCO</name>
<evidence type="ECO:0000313" key="2">
    <source>
        <dbReference type="Proteomes" id="UP000216063"/>
    </source>
</evidence>
<evidence type="ECO:0000313" key="1">
    <source>
        <dbReference type="EMBL" id="OYN78910.1"/>
    </source>
</evidence>
<gene>
    <name evidence="1" type="ORF">CG716_13660</name>
</gene>
<comment type="caution">
    <text evidence="1">The sequence shown here is derived from an EMBL/GenBank/DDBJ whole genome shotgun (WGS) entry which is preliminary data.</text>
</comment>
<accession>A0A255DII0</accession>
<dbReference type="Proteomes" id="UP000216063">
    <property type="component" value="Unassembled WGS sequence"/>
</dbReference>
<dbReference type="AlphaFoldDB" id="A0A255DII0"/>
<protein>
    <submittedName>
        <fullName evidence="1">Uncharacterized protein</fullName>
    </submittedName>
</protein>